<keyword evidence="1" id="KW-0472">Membrane</keyword>
<keyword evidence="1" id="KW-0812">Transmembrane</keyword>
<dbReference type="Proteomes" id="UP000008066">
    <property type="component" value="Unassembled WGS sequence"/>
</dbReference>
<dbReference type="EMBL" id="GL988047">
    <property type="protein sequence ID" value="EGS17389.1"/>
    <property type="molecule type" value="Genomic_DNA"/>
</dbReference>
<protein>
    <submittedName>
        <fullName evidence="2">Uncharacterized protein</fullName>
    </submittedName>
</protein>
<feature type="transmembrane region" description="Helical" evidence="1">
    <location>
        <begin position="113"/>
        <end position="134"/>
    </location>
</feature>
<dbReference type="RefSeq" id="XP_006697007.1">
    <property type="nucleotide sequence ID" value="XM_006696944.1"/>
</dbReference>
<proteinExistence type="predicted"/>
<evidence type="ECO:0000256" key="1">
    <source>
        <dbReference type="SAM" id="Phobius"/>
    </source>
</evidence>
<sequence length="188" mass="20853">MSSISSICVGTLTLIGLARDVRYVGVNNLMPPPEQRRRLVSALAEFLVAAPEDLTDQEAQQLARALPAAARDVIVREVQAARPPVPPGPVALGPIQTQLGQGTIGPLRRRWQISLVLTALLLLGRYILFVFVPWAFITLAFSVACLKVGLSLYLLYFCVDCFFTPADDESWKRKEWLAEELNRTIYLS</sequence>
<dbReference type="KEGG" id="cthr:CTHT_0067140"/>
<gene>
    <name evidence="2" type="ORF">CTHT_0067140</name>
</gene>
<dbReference type="GeneID" id="18260752"/>
<name>G0SGQ0_CHATD</name>
<feature type="transmembrane region" description="Helical" evidence="1">
    <location>
        <begin position="140"/>
        <end position="163"/>
    </location>
</feature>
<dbReference type="HOGENOM" id="CLU_1440895_0_0_1"/>
<reference evidence="2 3" key="1">
    <citation type="journal article" date="2011" name="Cell">
        <title>Insight into structure and assembly of the nuclear pore complex by utilizing the genome of a eukaryotic thermophile.</title>
        <authorList>
            <person name="Amlacher S."/>
            <person name="Sarges P."/>
            <person name="Flemming D."/>
            <person name="van Noort V."/>
            <person name="Kunze R."/>
            <person name="Devos D.P."/>
            <person name="Arumugam M."/>
            <person name="Bork P."/>
            <person name="Hurt E."/>
        </authorList>
    </citation>
    <scope>NUCLEOTIDE SEQUENCE [LARGE SCALE GENOMIC DNA]</scope>
    <source>
        <strain evidence="3">DSM 1495 / CBS 144.50 / IMI 039719</strain>
    </source>
</reference>
<evidence type="ECO:0000313" key="3">
    <source>
        <dbReference type="Proteomes" id="UP000008066"/>
    </source>
</evidence>
<evidence type="ECO:0000313" key="2">
    <source>
        <dbReference type="EMBL" id="EGS17389.1"/>
    </source>
</evidence>
<dbReference type="AlphaFoldDB" id="G0SGQ0"/>
<organism evidence="3">
    <name type="scientific">Chaetomium thermophilum (strain DSM 1495 / CBS 144.50 / IMI 039719)</name>
    <name type="common">Thermochaetoides thermophila</name>
    <dbReference type="NCBI Taxonomy" id="759272"/>
    <lineage>
        <taxon>Eukaryota</taxon>
        <taxon>Fungi</taxon>
        <taxon>Dikarya</taxon>
        <taxon>Ascomycota</taxon>
        <taxon>Pezizomycotina</taxon>
        <taxon>Sordariomycetes</taxon>
        <taxon>Sordariomycetidae</taxon>
        <taxon>Sordariales</taxon>
        <taxon>Chaetomiaceae</taxon>
        <taxon>Thermochaetoides</taxon>
    </lineage>
</organism>
<keyword evidence="3" id="KW-1185">Reference proteome</keyword>
<keyword evidence="1" id="KW-1133">Transmembrane helix</keyword>
<accession>G0SGQ0</accession>